<evidence type="ECO:0000256" key="4">
    <source>
        <dbReference type="ARBA" id="ARBA00023136"/>
    </source>
</evidence>
<dbReference type="EMBL" id="JAKIXB020000001">
    <property type="protein sequence ID" value="KAL1611488.1"/>
    <property type="molecule type" value="Genomic_DNA"/>
</dbReference>
<evidence type="ECO:0000256" key="1">
    <source>
        <dbReference type="ARBA" id="ARBA00004141"/>
    </source>
</evidence>
<dbReference type="PANTHER" id="PTHR23502">
    <property type="entry name" value="MAJOR FACILITATOR SUPERFAMILY"/>
    <property type="match status" value="1"/>
</dbReference>
<feature type="transmembrane region" description="Helical" evidence="6">
    <location>
        <begin position="159"/>
        <end position="183"/>
    </location>
</feature>
<feature type="transmembrane region" description="Helical" evidence="6">
    <location>
        <begin position="220"/>
        <end position="242"/>
    </location>
</feature>
<dbReference type="InterPro" id="IPR011701">
    <property type="entry name" value="MFS"/>
</dbReference>
<organism evidence="8 9">
    <name type="scientific">Nothophoma quercina</name>
    <dbReference type="NCBI Taxonomy" id="749835"/>
    <lineage>
        <taxon>Eukaryota</taxon>
        <taxon>Fungi</taxon>
        <taxon>Dikarya</taxon>
        <taxon>Ascomycota</taxon>
        <taxon>Pezizomycotina</taxon>
        <taxon>Dothideomycetes</taxon>
        <taxon>Pleosporomycetidae</taxon>
        <taxon>Pleosporales</taxon>
        <taxon>Pleosporineae</taxon>
        <taxon>Didymellaceae</taxon>
        <taxon>Nothophoma</taxon>
    </lineage>
</organism>
<dbReference type="CDD" id="cd17323">
    <property type="entry name" value="MFS_Tpo1_MDR_like"/>
    <property type="match status" value="1"/>
</dbReference>
<feature type="domain" description="Major facilitator superfamily (MFS) profile" evidence="7">
    <location>
        <begin position="129"/>
        <end position="579"/>
    </location>
</feature>
<protein>
    <recommendedName>
        <fullName evidence="7">Major facilitator superfamily (MFS) profile domain-containing protein</fullName>
    </recommendedName>
</protein>
<dbReference type="SUPFAM" id="SSF103473">
    <property type="entry name" value="MFS general substrate transporter"/>
    <property type="match status" value="1"/>
</dbReference>
<keyword evidence="2 6" id="KW-0812">Transmembrane</keyword>
<dbReference type="InterPro" id="IPR020846">
    <property type="entry name" value="MFS_dom"/>
</dbReference>
<evidence type="ECO:0000259" key="7">
    <source>
        <dbReference type="PROSITE" id="PS50850"/>
    </source>
</evidence>
<feature type="transmembrane region" description="Helical" evidence="6">
    <location>
        <begin position="421"/>
        <end position="439"/>
    </location>
</feature>
<keyword evidence="3 6" id="KW-1133">Transmembrane helix</keyword>
<comment type="caution">
    <text evidence="8">The sequence shown here is derived from an EMBL/GenBank/DDBJ whole genome shotgun (WGS) entry which is preliminary data.</text>
</comment>
<keyword evidence="4 6" id="KW-0472">Membrane</keyword>
<evidence type="ECO:0000256" key="5">
    <source>
        <dbReference type="SAM" id="MobiDB-lite"/>
    </source>
</evidence>
<sequence length="591" mass="65107">MSASPEIELPRGSELGIENPPQTPGIATFPVVDSRRSSDPAFDSTKDQENEKYESQEEDMTDNDLSVDTSKEEIVWRYLTFETELPHPTSLLPSIHPTAGFDHGPPPEPPNLVKYTNPFDWSEKRKDFTIWVACAITALTAYAAGSYTPGVAQMSAEWGVSNVAVLVGITTFTTGFGVAPMVLAPFSEINGRRPVFIASGILFVVCQLCTGFTHSYAGMLVVRFLVGVGGSTFSTMVGGVVSDIYHANDRNTPMTLFSGAALFGTGWGPLVSGFVAQNLSWRWIFYIQTIMNAVMVAFICFIFKETRGSVLLSRKAKALNKWYDEREAAGYFGFNVPDLNKPETMVTQRVRWKVKSDEERASLKTMIGVSLYRPFHLLLTEPVVFWFSLWVAFSWAVLYLTLAAIPLVFQNNHGFSLQQANAVFAAMCVGALIASVLSIYQEKIARQRGKLLNTPEGRLYFACVESACLPIGLFMFGWTSASSIHWIVPTIAVAIATIGIFTIYLCVFNYLADTYHRYASSALAAQSFCRNILGGIFPLVTAQMYNKLGYGPASSLLGGIGTLLTVVPWILVFYGPRIRARSKFASEIVNT</sequence>
<feature type="transmembrane region" description="Helical" evidence="6">
    <location>
        <begin position="459"/>
        <end position="478"/>
    </location>
</feature>
<feature type="transmembrane region" description="Helical" evidence="6">
    <location>
        <begin position="195"/>
        <end position="214"/>
    </location>
</feature>
<comment type="subcellular location">
    <subcellularLocation>
        <location evidence="1">Membrane</location>
        <topology evidence="1">Multi-pass membrane protein</topology>
    </subcellularLocation>
</comment>
<feature type="transmembrane region" description="Helical" evidence="6">
    <location>
        <begin position="254"/>
        <end position="277"/>
    </location>
</feature>
<dbReference type="Pfam" id="PF07690">
    <property type="entry name" value="MFS_1"/>
    <property type="match status" value="1"/>
</dbReference>
<feature type="transmembrane region" description="Helical" evidence="6">
    <location>
        <begin position="523"/>
        <end position="541"/>
    </location>
</feature>
<accession>A0ABR3S4X4</accession>
<dbReference type="PROSITE" id="PS50850">
    <property type="entry name" value="MFS"/>
    <property type="match status" value="1"/>
</dbReference>
<feature type="transmembrane region" description="Helical" evidence="6">
    <location>
        <begin position="383"/>
        <end position="409"/>
    </location>
</feature>
<dbReference type="InterPro" id="IPR036259">
    <property type="entry name" value="MFS_trans_sf"/>
</dbReference>
<name>A0ABR3S4X4_9PLEO</name>
<feature type="transmembrane region" description="Helical" evidence="6">
    <location>
        <begin position="484"/>
        <end position="511"/>
    </location>
</feature>
<evidence type="ECO:0000256" key="6">
    <source>
        <dbReference type="SAM" id="Phobius"/>
    </source>
</evidence>
<evidence type="ECO:0000256" key="2">
    <source>
        <dbReference type="ARBA" id="ARBA00022692"/>
    </source>
</evidence>
<evidence type="ECO:0000313" key="9">
    <source>
        <dbReference type="Proteomes" id="UP001521222"/>
    </source>
</evidence>
<evidence type="ECO:0000313" key="8">
    <source>
        <dbReference type="EMBL" id="KAL1611488.1"/>
    </source>
</evidence>
<feature type="region of interest" description="Disordered" evidence="5">
    <location>
        <begin position="1"/>
        <end position="67"/>
    </location>
</feature>
<dbReference type="Proteomes" id="UP001521222">
    <property type="component" value="Unassembled WGS sequence"/>
</dbReference>
<feature type="transmembrane region" description="Helical" evidence="6">
    <location>
        <begin position="283"/>
        <end position="303"/>
    </location>
</feature>
<feature type="compositionally biased region" description="Basic and acidic residues" evidence="5">
    <location>
        <begin position="33"/>
        <end position="55"/>
    </location>
</feature>
<keyword evidence="9" id="KW-1185">Reference proteome</keyword>
<feature type="transmembrane region" description="Helical" evidence="6">
    <location>
        <begin position="553"/>
        <end position="574"/>
    </location>
</feature>
<evidence type="ECO:0000256" key="3">
    <source>
        <dbReference type="ARBA" id="ARBA00022989"/>
    </source>
</evidence>
<gene>
    <name evidence="8" type="ORF">SLS59_000207</name>
</gene>
<feature type="transmembrane region" description="Helical" evidence="6">
    <location>
        <begin position="128"/>
        <end position="147"/>
    </location>
</feature>
<dbReference type="PANTHER" id="PTHR23502:SF134">
    <property type="entry name" value="MAJOR FACILITATOR SUPERFAMILY (MFS) PROFILE DOMAIN-CONTAINING PROTEIN-RELATED"/>
    <property type="match status" value="1"/>
</dbReference>
<reference evidence="8 9" key="1">
    <citation type="submission" date="2024-02" db="EMBL/GenBank/DDBJ databases">
        <title>De novo assembly and annotation of 12 fungi associated with fruit tree decline syndrome in Ontario, Canada.</title>
        <authorList>
            <person name="Sulman M."/>
            <person name="Ellouze W."/>
            <person name="Ilyukhin E."/>
        </authorList>
    </citation>
    <scope>NUCLEOTIDE SEQUENCE [LARGE SCALE GENOMIC DNA]</scope>
    <source>
        <strain evidence="8 9">M97-236</strain>
    </source>
</reference>
<dbReference type="Gene3D" id="1.20.1250.20">
    <property type="entry name" value="MFS general substrate transporter like domains"/>
    <property type="match status" value="1"/>
</dbReference>
<proteinExistence type="predicted"/>